<accession>A0AAV7X9G2</accession>
<gene>
    <name evidence="14" type="ORF">ONE63_003186</name>
</gene>
<comment type="similarity">
    <text evidence="3">Belongs to the CDC26 family.</text>
</comment>
<evidence type="ECO:0000256" key="6">
    <source>
        <dbReference type="ARBA" id="ARBA00022776"/>
    </source>
</evidence>
<dbReference type="InterPro" id="IPR018860">
    <property type="entry name" value="APC_suCDC26"/>
</dbReference>
<evidence type="ECO:0000256" key="2">
    <source>
        <dbReference type="ARBA" id="ARBA00004906"/>
    </source>
</evidence>
<evidence type="ECO:0000256" key="12">
    <source>
        <dbReference type="SAM" id="MobiDB-lite"/>
    </source>
</evidence>
<dbReference type="GO" id="GO:0051301">
    <property type="term" value="P:cell division"/>
    <property type="evidence" value="ECO:0007669"/>
    <property type="project" value="UniProtKB-KW"/>
</dbReference>
<sequence>MRGRYVEFCWFVLFVILRVEFRRYFILDIPSDYCSMIRRSPTRIVLKLNDLKEYETLKKEMEVKKDTSSHNTWEGAGKTKQDIVRERIGYVPQPHES</sequence>
<keyword evidence="5" id="KW-0132">Cell division</keyword>
<keyword evidence="6" id="KW-0498">Mitosis</keyword>
<protein>
    <recommendedName>
        <fullName evidence="4">Anaphase-promoting complex subunit CDC26</fullName>
    </recommendedName>
    <alternativeName>
        <fullName evidence="11">Cell division cycle protein 26 homolog</fullName>
    </alternativeName>
</protein>
<keyword evidence="7" id="KW-0833">Ubl conjugation pathway</keyword>
<evidence type="ECO:0000313" key="15">
    <source>
        <dbReference type="Proteomes" id="UP001075354"/>
    </source>
</evidence>
<evidence type="ECO:0000256" key="11">
    <source>
        <dbReference type="ARBA" id="ARBA00032907"/>
    </source>
</evidence>
<dbReference type="EMBL" id="JAPTSV010000013">
    <property type="protein sequence ID" value="KAJ1521523.1"/>
    <property type="molecule type" value="Genomic_DNA"/>
</dbReference>
<keyword evidence="8" id="KW-0175">Coiled coil</keyword>
<evidence type="ECO:0000313" key="14">
    <source>
        <dbReference type="EMBL" id="KAJ1521523.1"/>
    </source>
</evidence>
<dbReference type="GO" id="GO:0007346">
    <property type="term" value="P:regulation of mitotic cell cycle"/>
    <property type="evidence" value="ECO:0007669"/>
    <property type="project" value="TreeGrafter"/>
</dbReference>
<dbReference type="GO" id="GO:0005680">
    <property type="term" value="C:anaphase-promoting complex"/>
    <property type="evidence" value="ECO:0007669"/>
    <property type="project" value="InterPro"/>
</dbReference>
<evidence type="ECO:0000256" key="13">
    <source>
        <dbReference type="SAM" id="SignalP"/>
    </source>
</evidence>
<evidence type="ECO:0000256" key="4">
    <source>
        <dbReference type="ARBA" id="ARBA00018549"/>
    </source>
</evidence>
<proteinExistence type="inferred from homology"/>
<evidence type="ECO:0000256" key="9">
    <source>
        <dbReference type="ARBA" id="ARBA00023242"/>
    </source>
</evidence>
<reference evidence="14" key="1">
    <citation type="submission" date="2022-12" db="EMBL/GenBank/DDBJ databases">
        <title>Chromosome-level genome assembly of the bean flower thrips Megalurothrips usitatus.</title>
        <authorList>
            <person name="Ma L."/>
            <person name="Liu Q."/>
            <person name="Li H."/>
            <person name="Cai W."/>
        </authorList>
    </citation>
    <scope>NUCLEOTIDE SEQUENCE</scope>
    <source>
        <strain evidence="14">Cailab_2022a</strain>
    </source>
</reference>
<comment type="pathway">
    <text evidence="2">Protein modification; protein ubiquitination.</text>
</comment>
<evidence type="ECO:0000256" key="5">
    <source>
        <dbReference type="ARBA" id="ARBA00022618"/>
    </source>
</evidence>
<dbReference type="PANTHER" id="PTHR28579">
    <property type="entry name" value="ANAPHASE-PROMOTING COMPLEX SUBUNIT CDC26"/>
    <property type="match status" value="1"/>
</dbReference>
<evidence type="ECO:0000256" key="7">
    <source>
        <dbReference type="ARBA" id="ARBA00022786"/>
    </source>
</evidence>
<feature type="signal peptide" evidence="13">
    <location>
        <begin position="1"/>
        <end position="21"/>
    </location>
</feature>
<dbReference type="GO" id="GO:0070979">
    <property type="term" value="P:protein K11-linked ubiquitination"/>
    <property type="evidence" value="ECO:0007669"/>
    <property type="project" value="TreeGrafter"/>
</dbReference>
<comment type="subcellular location">
    <subcellularLocation>
        <location evidence="1">Nucleus</location>
    </subcellularLocation>
</comment>
<dbReference type="PANTHER" id="PTHR28579:SF1">
    <property type="entry name" value="ANAPHASE-PROMOTING COMPLEX SUBUNIT CDC26"/>
    <property type="match status" value="1"/>
</dbReference>
<comment type="caution">
    <text evidence="14">The sequence shown here is derived from an EMBL/GenBank/DDBJ whole genome shotgun (WGS) entry which is preliminary data.</text>
</comment>
<keyword evidence="10" id="KW-0131">Cell cycle</keyword>
<dbReference type="AlphaFoldDB" id="A0AAV7X9G2"/>
<keyword evidence="9" id="KW-0539">Nucleus</keyword>
<dbReference type="Pfam" id="PF10471">
    <property type="entry name" value="ANAPC_CDC26"/>
    <property type="match status" value="1"/>
</dbReference>
<name>A0AAV7X9G2_9NEOP</name>
<dbReference type="Proteomes" id="UP001075354">
    <property type="component" value="Chromosome 13"/>
</dbReference>
<feature type="region of interest" description="Disordered" evidence="12">
    <location>
        <begin position="68"/>
        <end position="97"/>
    </location>
</feature>
<evidence type="ECO:0000256" key="1">
    <source>
        <dbReference type="ARBA" id="ARBA00004123"/>
    </source>
</evidence>
<dbReference type="GO" id="GO:0031145">
    <property type="term" value="P:anaphase-promoting complex-dependent catabolic process"/>
    <property type="evidence" value="ECO:0007669"/>
    <property type="project" value="InterPro"/>
</dbReference>
<keyword evidence="13" id="KW-0732">Signal</keyword>
<feature type="chain" id="PRO_5043989615" description="Anaphase-promoting complex subunit CDC26" evidence="13">
    <location>
        <begin position="22"/>
        <end position="97"/>
    </location>
</feature>
<organism evidence="14 15">
    <name type="scientific">Megalurothrips usitatus</name>
    <name type="common">bean blossom thrips</name>
    <dbReference type="NCBI Taxonomy" id="439358"/>
    <lineage>
        <taxon>Eukaryota</taxon>
        <taxon>Metazoa</taxon>
        <taxon>Ecdysozoa</taxon>
        <taxon>Arthropoda</taxon>
        <taxon>Hexapoda</taxon>
        <taxon>Insecta</taxon>
        <taxon>Pterygota</taxon>
        <taxon>Neoptera</taxon>
        <taxon>Paraneoptera</taxon>
        <taxon>Thysanoptera</taxon>
        <taxon>Terebrantia</taxon>
        <taxon>Thripoidea</taxon>
        <taxon>Thripidae</taxon>
        <taxon>Megalurothrips</taxon>
    </lineage>
</organism>
<feature type="compositionally biased region" description="Basic and acidic residues" evidence="12">
    <location>
        <begin position="77"/>
        <end position="88"/>
    </location>
</feature>
<evidence type="ECO:0000256" key="8">
    <source>
        <dbReference type="ARBA" id="ARBA00023054"/>
    </source>
</evidence>
<evidence type="ECO:0000256" key="10">
    <source>
        <dbReference type="ARBA" id="ARBA00023306"/>
    </source>
</evidence>
<keyword evidence="15" id="KW-1185">Reference proteome</keyword>
<evidence type="ECO:0000256" key="3">
    <source>
        <dbReference type="ARBA" id="ARBA00007939"/>
    </source>
</evidence>